<dbReference type="GO" id="GO:0005524">
    <property type="term" value="F:ATP binding"/>
    <property type="evidence" value="ECO:0007669"/>
    <property type="project" value="UniProtKB-KW"/>
</dbReference>
<dbReference type="InterPro" id="IPR001257">
    <property type="entry name" value="Parvovirus_NS1_helicase"/>
</dbReference>
<dbReference type="Gene3D" id="3.40.50.300">
    <property type="entry name" value="P-loop containing nucleotide triphosphate hydrolases"/>
    <property type="match status" value="1"/>
</dbReference>
<dbReference type="EMBL" id="MW046478">
    <property type="protein sequence ID" value="QTE03913.1"/>
    <property type="molecule type" value="Genomic_DNA"/>
</dbReference>
<evidence type="ECO:0000259" key="6">
    <source>
        <dbReference type="Pfam" id="PF01057"/>
    </source>
</evidence>
<evidence type="ECO:0000256" key="3">
    <source>
        <dbReference type="ARBA" id="ARBA00022705"/>
    </source>
</evidence>
<sequence>MSNRFVENHILDRQWDLRVNVPTSQDLDRLLTAIQAERDAGKFRYALVGGIEKGDKPYFDDYEIDHVHVALIYINRVSKASILKNLNIKTGLGYYLVPRNRSLPYAGWRKHHTKKETKLDATKTVLFEYGTLPEDTGVTEVVKRNEIEKKRKQDDIILEMTEDIKNGREEESYRKFPRNFLIYGEKIKALVYQKKDFEKSNGDPHIWLYGKPGTGKSAILNYIYPKYYNKNLDNKFYDLYNPKHHTHMLLQDVDHNVVEKLGVQFLKTICDEQGFPVDQKYKACQLTRTTVLVSSNFTLENVMPEDMKERNINLQALTRRFWIINIKDLLPALGIKLLTQYELKQLKLEGNQDPSRLFLSYDYLRDCPTGEQLPPPDTLQAKIRELYYGKSKEQ</sequence>
<reference evidence="7" key="2">
    <citation type="journal article" date="2022" name="Gigascience">
        <title>Parvovirus dark matter in the cloaca of wild birds.</title>
        <authorList>
            <person name="Dai Z."/>
            <person name="Wang H."/>
            <person name="Wu H."/>
            <person name="Zhang Q."/>
            <person name="Ji L."/>
            <person name="Wang X."/>
            <person name="Shen Q."/>
            <person name="Yang S."/>
            <person name="Ma X."/>
            <person name="Shan T."/>
            <person name="Zhang W."/>
        </authorList>
    </citation>
    <scope>NUCLEOTIDE SEQUENCE</scope>
    <source>
        <strain evidence="7">Fmg67par012</strain>
    </source>
</reference>
<keyword evidence="2" id="KW-1048">Host nucleus</keyword>
<dbReference type="GO" id="GO:0006260">
    <property type="term" value="P:DNA replication"/>
    <property type="evidence" value="ECO:0007669"/>
    <property type="project" value="UniProtKB-KW"/>
</dbReference>
<dbReference type="InterPro" id="IPR027417">
    <property type="entry name" value="P-loop_NTPase"/>
</dbReference>
<dbReference type="GO" id="GO:0042025">
    <property type="term" value="C:host cell nucleus"/>
    <property type="evidence" value="ECO:0007669"/>
    <property type="project" value="UniProtKB-SubCell"/>
</dbReference>
<keyword evidence="4" id="KW-0547">Nucleotide-binding</keyword>
<keyword evidence="3" id="KW-0235">DNA replication</keyword>
<evidence type="ECO:0000256" key="1">
    <source>
        <dbReference type="ARBA" id="ARBA00004147"/>
    </source>
</evidence>
<proteinExistence type="predicted"/>
<feature type="domain" description="Parvovirus non-structural protein 1 helicase" evidence="6">
    <location>
        <begin position="206"/>
        <end position="345"/>
    </location>
</feature>
<dbReference type="Pfam" id="PF01057">
    <property type="entry name" value="Parvo_NS1"/>
    <property type="match status" value="1"/>
</dbReference>
<evidence type="ECO:0000313" key="7">
    <source>
        <dbReference type="EMBL" id="QTE03913.1"/>
    </source>
</evidence>
<name>A0A8A4XCE6_9VIRU</name>
<reference evidence="7" key="1">
    <citation type="submission" date="2020-09" db="EMBL/GenBank/DDBJ databases">
        <authorList>
            <person name="Dai Z."/>
            <person name="Yang S."/>
            <person name="Zhang W."/>
        </authorList>
    </citation>
    <scope>NUCLEOTIDE SEQUENCE</scope>
    <source>
        <strain evidence="7">Fmg67par012</strain>
    </source>
</reference>
<evidence type="ECO:0000256" key="4">
    <source>
        <dbReference type="ARBA" id="ARBA00022741"/>
    </source>
</evidence>
<comment type="subcellular location">
    <subcellularLocation>
        <location evidence="1">Host nucleus</location>
    </subcellularLocation>
</comment>
<evidence type="ECO:0000256" key="2">
    <source>
        <dbReference type="ARBA" id="ARBA00022562"/>
    </source>
</evidence>
<protein>
    <submittedName>
        <fullName evidence="7">Replication protein</fullName>
    </submittedName>
</protein>
<accession>A0A8A4XCE6</accession>
<keyword evidence="5" id="KW-0067">ATP-binding</keyword>
<organism evidence="7">
    <name type="scientific">Phoenicopteridae parvo-like hybrid virus</name>
    <dbReference type="NCBI Taxonomy" id="2794528"/>
    <lineage>
        <taxon>Viruses</taxon>
        <taxon>Monodnaviria</taxon>
        <taxon>Shotokuvirae</taxon>
        <taxon>Cossaviricota</taxon>
        <taxon>Quintoviricetes</taxon>
        <taxon>Piccovirales</taxon>
        <taxon>Parvoviridae</taxon>
    </lineage>
</organism>
<dbReference type="GO" id="GO:0019079">
    <property type="term" value="P:viral genome replication"/>
    <property type="evidence" value="ECO:0007669"/>
    <property type="project" value="InterPro"/>
</dbReference>
<dbReference type="SUPFAM" id="SSF52540">
    <property type="entry name" value="P-loop containing nucleoside triphosphate hydrolases"/>
    <property type="match status" value="1"/>
</dbReference>
<evidence type="ECO:0000256" key="5">
    <source>
        <dbReference type="ARBA" id="ARBA00022840"/>
    </source>
</evidence>